<protein>
    <submittedName>
        <fullName evidence="1">Putative glycosyl hydrolase</fullName>
    </submittedName>
</protein>
<dbReference type="EMBL" id="CP021748">
    <property type="protein sequence ID" value="ARX88656.1"/>
    <property type="molecule type" value="Genomic_DNA"/>
</dbReference>
<dbReference type="Proteomes" id="UP000195880">
    <property type="component" value="Chromosome"/>
</dbReference>
<dbReference type="AlphaFoldDB" id="A0A1Z1WQF0"/>
<keyword evidence="1" id="KW-0378">Hydrolase</keyword>
<accession>A0A1Z1WQF0</accession>
<evidence type="ECO:0000313" key="1">
    <source>
        <dbReference type="EMBL" id="ARX88656.1"/>
    </source>
</evidence>
<gene>
    <name evidence="1" type="ORF">SMD44_08143</name>
</gene>
<name>A0A1Z1WQF0_9ACTN</name>
<organism evidence="1 2">
    <name type="scientific">Streptomyces alboflavus</name>
    <dbReference type="NCBI Taxonomy" id="67267"/>
    <lineage>
        <taxon>Bacteria</taxon>
        <taxon>Bacillati</taxon>
        <taxon>Actinomycetota</taxon>
        <taxon>Actinomycetes</taxon>
        <taxon>Kitasatosporales</taxon>
        <taxon>Streptomycetaceae</taxon>
        <taxon>Streptomyces</taxon>
    </lineage>
</organism>
<dbReference type="GO" id="GO:0016787">
    <property type="term" value="F:hydrolase activity"/>
    <property type="evidence" value="ECO:0007669"/>
    <property type="project" value="UniProtKB-KW"/>
</dbReference>
<dbReference type="KEGG" id="salf:SMD44_08143"/>
<reference evidence="1 2" key="1">
    <citation type="submission" date="2017-05" db="EMBL/GenBank/DDBJ databases">
        <title>Streptomyces alboflavus Genome sequencing and assembly.</title>
        <authorList>
            <person name="Wang Y."/>
            <person name="Du B."/>
            <person name="Ding Y."/>
            <person name="Liu H."/>
            <person name="Hou Q."/>
            <person name="Liu K."/>
            <person name="Wang C."/>
            <person name="Yao L."/>
        </authorList>
    </citation>
    <scope>NUCLEOTIDE SEQUENCE [LARGE SCALE GENOMIC DNA]</scope>
    <source>
        <strain evidence="1 2">MDJK44</strain>
    </source>
</reference>
<keyword evidence="2" id="KW-1185">Reference proteome</keyword>
<sequence>MPESDREPIDIALADRTVPVAPGETCILVLTDQQRAWTG</sequence>
<evidence type="ECO:0000313" key="2">
    <source>
        <dbReference type="Proteomes" id="UP000195880"/>
    </source>
</evidence>
<proteinExistence type="predicted"/>